<dbReference type="PANTHER" id="PTHR44086:SF10">
    <property type="entry name" value="THIOSULFATE SULFURTRANSFERASE_RHODANESE-LIKE DOMAIN-CONTAINING PROTEIN 3"/>
    <property type="match status" value="1"/>
</dbReference>
<dbReference type="Pfam" id="PF00581">
    <property type="entry name" value="Rhodanese"/>
    <property type="match status" value="1"/>
</dbReference>
<dbReference type="EnsemblMetazoa" id="XM_004931107.4">
    <property type="protein sequence ID" value="XP_004931164.1"/>
    <property type="gene ID" value="LOC101735484"/>
</dbReference>
<evidence type="ECO:0000313" key="3">
    <source>
        <dbReference type="Proteomes" id="UP000005204"/>
    </source>
</evidence>
<dbReference type="SMART" id="SM00450">
    <property type="entry name" value="RHOD"/>
    <property type="match status" value="1"/>
</dbReference>
<dbReference type="OrthoDB" id="566238at2759"/>
<evidence type="ECO:0000259" key="1">
    <source>
        <dbReference type="PROSITE" id="PS50206"/>
    </source>
</evidence>
<dbReference type="InterPro" id="IPR036873">
    <property type="entry name" value="Rhodanese-like_dom_sf"/>
</dbReference>
<reference evidence="2" key="2">
    <citation type="submission" date="2022-06" db="UniProtKB">
        <authorList>
            <consortium name="EnsemblMetazoa"/>
        </authorList>
    </citation>
    <scope>IDENTIFICATION</scope>
    <source>
        <strain evidence="2">p50T (Dazao)</strain>
    </source>
</reference>
<accession>A0A8R1WN73</accession>
<dbReference type="GeneID" id="101735484"/>
<dbReference type="Proteomes" id="UP000005204">
    <property type="component" value="Unassembled WGS sequence"/>
</dbReference>
<dbReference type="RefSeq" id="XP_004931164.1">
    <property type="nucleotide sequence ID" value="XM_004931107.5"/>
</dbReference>
<dbReference type="PANTHER" id="PTHR44086">
    <property type="entry name" value="THIOSULFATE SULFURTRANSFERASE RDL2, MITOCHONDRIAL-RELATED"/>
    <property type="match status" value="1"/>
</dbReference>
<reference evidence="3" key="1">
    <citation type="journal article" date="2008" name="Insect Biochem. Mol. Biol.">
        <title>The genome of a lepidopteran model insect, the silkworm Bombyx mori.</title>
        <authorList>
            <consortium name="International Silkworm Genome Consortium"/>
        </authorList>
    </citation>
    <scope>NUCLEOTIDE SEQUENCE [LARGE SCALE GENOMIC DNA]</scope>
    <source>
        <strain evidence="3">p50T</strain>
    </source>
</reference>
<name>A0A8R1WN73_BOMMO</name>
<feature type="domain" description="Rhodanese" evidence="1">
    <location>
        <begin position="72"/>
        <end position="171"/>
    </location>
</feature>
<dbReference type="InterPro" id="IPR001763">
    <property type="entry name" value="Rhodanese-like_dom"/>
</dbReference>
<dbReference type="Gene3D" id="3.40.250.10">
    <property type="entry name" value="Rhodanese-like domain"/>
    <property type="match status" value="1"/>
</dbReference>
<dbReference type="KEGG" id="bmor:101735484"/>
<dbReference type="AlphaFoldDB" id="A0A8R1WN73"/>
<organism evidence="2 3">
    <name type="scientific">Bombyx mori</name>
    <name type="common">Silk moth</name>
    <dbReference type="NCBI Taxonomy" id="7091"/>
    <lineage>
        <taxon>Eukaryota</taxon>
        <taxon>Metazoa</taxon>
        <taxon>Ecdysozoa</taxon>
        <taxon>Arthropoda</taxon>
        <taxon>Hexapoda</taxon>
        <taxon>Insecta</taxon>
        <taxon>Pterygota</taxon>
        <taxon>Neoptera</taxon>
        <taxon>Endopterygota</taxon>
        <taxon>Lepidoptera</taxon>
        <taxon>Glossata</taxon>
        <taxon>Ditrysia</taxon>
        <taxon>Bombycoidea</taxon>
        <taxon>Bombycidae</taxon>
        <taxon>Bombycinae</taxon>
        <taxon>Bombyx</taxon>
    </lineage>
</organism>
<keyword evidence="3" id="KW-1185">Reference proteome</keyword>
<dbReference type="PROSITE" id="PS50206">
    <property type="entry name" value="RHODANESE_3"/>
    <property type="match status" value="1"/>
</dbReference>
<sequence length="171" mass="19477">MFRCGRRITQLIIRKSRTTSAGYLKLNYARKQLSSNEYKAIPQLNALSLRLYSESKVETKVADYDEVVKAISNNNILLIDVREPDEVKDHGHIPNSINIPLGTISTVLGEMSDKEFNKTYKRPKPNQNTELIFYCMAGRRSAKAQESAINLGFKNTKNYQGSWTEWASKGK</sequence>
<evidence type="ECO:0000313" key="2">
    <source>
        <dbReference type="EnsemblMetazoa" id="XP_004931164.1"/>
    </source>
</evidence>
<dbReference type="SMR" id="A0A8R1WN73"/>
<dbReference type="SUPFAM" id="SSF52821">
    <property type="entry name" value="Rhodanese/Cell cycle control phosphatase"/>
    <property type="match status" value="1"/>
</dbReference>
<dbReference type="CDD" id="cd01519">
    <property type="entry name" value="RHOD_HSP67B2"/>
    <property type="match status" value="1"/>
</dbReference>
<protein>
    <recommendedName>
        <fullName evidence="1">Rhodanese domain-containing protein</fullName>
    </recommendedName>
</protein>
<proteinExistence type="predicted"/>